<keyword evidence="2" id="KW-1185">Reference proteome</keyword>
<accession>A0A9W4U7G1</accession>
<dbReference type="Pfam" id="PF12311">
    <property type="entry name" value="DUF3632"/>
    <property type="match status" value="1"/>
</dbReference>
<name>A0A9W4U7G1_9PLEO</name>
<dbReference type="AlphaFoldDB" id="A0A9W4U7G1"/>
<comment type="caution">
    <text evidence="1">The sequence shown here is derived from an EMBL/GenBank/DDBJ whole genome shotgun (WGS) entry which is preliminary data.</text>
</comment>
<dbReference type="EMBL" id="CAOQHR010000002">
    <property type="protein sequence ID" value="CAI6317676.1"/>
    <property type="molecule type" value="Genomic_DNA"/>
</dbReference>
<protein>
    <submittedName>
        <fullName evidence="1">Uncharacterized protein</fullName>
    </submittedName>
</protein>
<sequence>MDRKNHNTTLFCLSPSKKVQTKPIMNSKASDSSARTPDIYEPWKTLTPEIYDEWDEDEDKLWKASLESLINGEQTPFQASQNIDAFIREVTSSRLTKLIEYADTHDVTAEERQFGIYEEGIYVPDASTYANVILRTFGKACTAFPPRSETQNRLVGLLEELRGLPRWMAPELGPDEKGQVNSTEFWKFGGIEESWIGLEDAFRREHAVLKPTLDRDHHPCELHARWRNLQHIMARITASDLIYCGGFNALSDLVPSIQPNKDPTRYKKRNMDFSIIAAAQWVVGPHECRFVYHECLKRETIEHFWKPWSKEGWAFWKIEFANVIDNTHYDERTQVVAREALQQMETTEKQSD</sequence>
<proteinExistence type="predicted"/>
<dbReference type="Proteomes" id="UP001152607">
    <property type="component" value="Unassembled WGS sequence"/>
</dbReference>
<reference evidence="1" key="1">
    <citation type="submission" date="2023-01" db="EMBL/GenBank/DDBJ databases">
        <authorList>
            <person name="Van Ghelder C."/>
            <person name="Rancurel C."/>
        </authorList>
    </citation>
    <scope>NUCLEOTIDE SEQUENCE</scope>
    <source>
        <strain evidence="1">CNCM I-4278</strain>
    </source>
</reference>
<dbReference type="InterPro" id="IPR022085">
    <property type="entry name" value="OpdG"/>
</dbReference>
<gene>
    <name evidence="1" type="ORF">PDIGIT_LOCUS3470</name>
</gene>
<dbReference type="OrthoDB" id="3350591at2759"/>
<evidence type="ECO:0000313" key="1">
    <source>
        <dbReference type="EMBL" id="CAI6317676.1"/>
    </source>
</evidence>
<evidence type="ECO:0000313" key="2">
    <source>
        <dbReference type="Proteomes" id="UP001152607"/>
    </source>
</evidence>
<organism evidence="1 2">
    <name type="scientific">Periconia digitata</name>
    <dbReference type="NCBI Taxonomy" id="1303443"/>
    <lineage>
        <taxon>Eukaryota</taxon>
        <taxon>Fungi</taxon>
        <taxon>Dikarya</taxon>
        <taxon>Ascomycota</taxon>
        <taxon>Pezizomycotina</taxon>
        <taxon>Dothideomycetes</taxon>
        <taxon>Pleosporomycetidae</taxon>
        <taxon>Pleosporales</taxon>
        <taxon>Massarineae</taxon>
        <taxon>Periconiaceae</taxon>
        <taxon>Periconia</taxon>
    </lineage>
</organism>